<feature type="domain" description="ABC-2 type transporter transmembrane" evidence="7">
    <location>
        <begin position="33"/>
        <end position="226"/>
    </location>
</feature>
<keyword evidence="5" id="KW-0046">Antibiotic resistance</keyword>
<evidence type="ECO:0000256" key="5">
    <source>
        <dbReference type="ARBA" id="ARBA00023251"/>
    </source>
</evidence>
<dbReference type="InterPro" id="IPR051784">
    <property type="entry name" value="Nod_factor_ABC_transporter"/>
</dbReference>
<dbReference type="PANTHER" id="PTHR43229:SF2">
    <property type="entry name" value="NODULATION PROTEIN J"/>
    <property type="match status" value="1"/>
</dbReference>
<evidence type="ECO:0000313" key="9">
    <source>
        <dbReference type="Proteomes" id="UP001500767"/>
    </source>
</evidence>
<evidence type="ECO:0000259" key="7">
    <source>
        <dbReference type="Pfam" id="PF01061"/>
    </source>
</evidence>
<keyword evidence="3 6" id="KW-1133">Transmembrane helix</keyword>
<feature type="transmembrane region" description="Helical" evidence="6">
    <location>
        <begin position="234"/>
        <end position="251"/>
    </location>
</feature>
<evidence type="ECO:0000313" key="8">
    <source>
        <dbReference type="EMBL" id="GAA3560808.1"/>
    </source>
</evidence>
<evidence type="ECO:0000256" key="1">
    <source>
        <dbReference type="ARBA" id="ARBA00004141"/>
    </source>
</evidence>
<keyword evidence="4 6" id="KW-0472">Membrane</keyword>
<feature type="transmembrane region" description="Helical" evidence="6">
    <location>
        <begin position="150"/>
        <end position="172"/>
    </location>
</feature>
<feature type="transmembrane region" description="Helical" evidence="6">
    <location>
        <begin position="179"/>
        <end position="201"/>
    </location>
</feature>
<gene>
    <name evidence="8" type="ORF">GCM10022197_15370</name>
</gene>
<dbReference type="RefSeq" id="WP_204911514.1">
    <property type="nucleotide sequence ID" value="NZ_BAAAYR010000001.1"/>
</dbReference>
<keyword evidence="9" id="KW-1185">Reference proteome</keyword>
<feature type="transmembrane region" description="Helical" evidence="6">
    <location>
        <begin position="114"/>
        <end position="138"/>
    </location>
</feature>
<name>A0ABP6X5S1_9ACTN</name>
<organism evidence="8 9">
    <name type="scientific">Microlunatus spumicola</name>
    <dbReference type="NCBI Taxonomy" id="81499"/>
    <lineage>
        <taxon>Bacteria</taxon>
        <taxon>Bacillati</taxon>
        <taxon>Actinomycetota</taxon>
        <taxon>Actinomycetes</taxon>
        <taxon>Propionibacteriales</taxon>
        <taxon>Propionibacteriaceae</taxon>
        <taxon>Microlunatus</taxon>
    </lineage>
</organism>
<keyword evidence="2 6" id="KW-0812">Transmembrane</keyword>
<dbReference type="Proteomes" id="UP001500767">
    <property type="component" value="Unassembled WGS sequence"/>
</dbReference>
<evidence type="ECO:0000256" key="6">
    <source>
        <dbReference type="SAM" id="Phobius"/>
    </source>
</evidence>
<evidence type="ECO:0000256" key="2">
    <source>
        <dbReference type="ARBA" id="ARBA00022692"/>
    </source>
</evidence>
<protein>
    <submittedName>
        <fullName evidence="8">ABC transporter permease</fullName>
    </submittedName>
</protein>
<dbReference type="InterPro" id="IPR013525">
    <property type="entry name" value="ABC2_TM"/>
</dbReference>
<evidence type="ECO:0000256" key="3">
    <source>
        <dbReference type="ARBA" id="ARBA00022989"/>
    </source>
</evidence>
<dbReference type="PANTHER" id="PTHR43229">
    <property type="entry name" value="NODULATION PROTEIN J"/>
    <property type="match status" value="1"/>
</dbReference>
<evidence type="ECO:0000256" key="4">
    <source>
        <dbReference type="ARBA" id="ARBA00023136"/>
    </source>
</evidence>
<feature type="transmembrane region" description="Helical" evidence="6">
    <location>
        <begin position="43"/>
        <end position="62"/>
    </location>
</feature>
<proteinExistence type="predicted"/>
<dbReference type="PIRSF" id="PIRSF006648">
    <property type="entry name" value="DrrB"/>
    <property type="match status" value="1"/>
</dbReference>
<accession>A0ABP6X5S1</accession>
<dbReference type="InterPro" id="IPR000412">
    <property type="entry name" value="ABC_2_transport"/>
</dbReference>
<reference evidence="9" key="1">
    <citation type="journal article" date="2019" name="Int. J. Syst. Evol. Microbiol.">
        <title>The Global Catalogue of Microorganisms (GCM) 10K type strain sequencing project: providing services to taxonomists for standard genome sequencing and annotation.</title>
        <authorList>
            <consortium name="The Broad Institute Genomics Platform"/>
            <consortium name="The Broad Institute Genome Sequencing Center for Infectious Disease"/>
            <person name="Wu L."/>
            <person name="Ma J."/>
        </authorList>
    </citation>
    <scope>NUCLEOTIDE SEQUENCE [LARGE SCALE GENOMIC DNA]</scope>
    <source>
        <strain evidence="9">JCM 16540</strain>
    </source>
</reference>
<dbReference type="EMBL" id="BAAAYR010000001">
    <property type="protein sequence ID" value="GAA3560808.1"/>
    <property type="molecule type" value="Genomic_DNA"/>
</dbReference>
<dbReference type="Pfam" id="PF01061">
    <property type="entry name" value="ABC2_membrane"/>
    <property type="match status" value="1"/>
</dbReference>
<comment type="caution">
    <text evidence="8">The sequence shown here is derived from an EMBL/GenBank/DDBJ whole genome shotgun (WGS) entry which is preliminary data.</text>
</comment>
<comment type="subcellular location">
    <subcellularLocation>
        <location evidence="1">Membrane</location>
        <topology evidence="1">Multi-pass membrane protein</topology>
    </subcellularLocation>
</comment>
<feature type="transmembrane region" description="Helical" evidence="6">
    <location>
        <begin position="74"/>
        <end position="93"/>
    </location>
</feature>
<sequence length="259" mass="26557">MSTPSLGATLDLSPAPGAAPAGRRVVRHALTEVRLLVRNGEQLLLALVIPLAILVLAAATRGRFVPLASAAPSVLGLAVWSSAFTSVAIATGFERRYGVLERLAATPLGRGGLLAGKALAVGLVLLGQLVVLVVAALLLGWRPAYTAGSLLASLALVVLAGVTFVALALLLAGRLRAEATLAVANLVYVVLLVAGGLVIGVSRYPRVLQPVVEALPTAALGEGLRVAARGAVPGWPFGVLVVWFVVAGLLARRTFRWTA</sequence>